<feature type="region of interest" description="Disordered" evidence="2">
    <location>
        <begin position="193"/>
        <end position="302"/>
    </location>
</feature>
<sequence length="302" mass="35572">MTGFSKIPEQDWLFKNSGTGTLDTGQSSGEAAPHNEIITIKAYCLRESSSSLVPVYANAKKSFADCAKLGYTLLRQEVEAEKNDTYYTFPFSLKNDQNIPHNEGAECKDYKDNGDKELEELLLALMDRKRNYENAKNELEKKQKAQEDSVPYYKFEKNLHNMAVKAKNEQAQKHFDEHKTFYEEAKKAFDNYINAKEQKEKKKGKNDENSEKERRQREEEGKGRGRMGGKRRKRRRKEEEMRRRKRKSEKMKRKGGEADNDEEERKEEEEKKEEGREIERMGGKRTNWGRIGDERKDEEEEK</sequence>
<evidence type="ECO:0000256" key="1">
    <source>
        <dbReference type="SAM" id="Coils"/>
    </source>
</evidence>
<accession>A0ABD2LR19</accession>
<keyword evidence="1" id="KW-0175">Coiled coil</keyword>
<evidence type="ECO:0000313" key="3">
    <source>
        <dbReference type="EMBL" id="KAL3117678.1"/>
    </source>
</evidence>
<protein>
    <submittedName>
        <fullName evidence="3">Uncharacterized protein</fullName>
    </submittedName>
</protein>
<organism evidence="3 4">
    <name type="scientific">Heterodera trifolii</name>
    <dbReference type="NCBI Taxonomy" id="157864"/>
    <lineage>
        <taxon>Eukaryota</taxon>
        <taxon>Metazoa</taxon>
        <taxon>Ecdysozoa</taxon>
        <taxon>Nematoda</taxon>
        <taxon>Chromadorea</taxon>
        <taxon>Rhabditida</taxon>
        <taxon>Tylenchina</taxon>
        <taxon>Tylenchomorpha</taxon>
        <taxon>Tylenchoidea</taxon>
        <taxon>Heteroderidae</taxon>
        <taxon>Heteroderinae</taxon>
        <taxon>Heterodera</taxon>
    </lineage>
</organism>
<feature type="compositionally biased region" description="Basic and acidic residues" evidence="2">
    <location>
        <begin position="268"/>
        <end position="282"/>
    </location>
</feature>
<dbReference type="EMBL" id="JBICBT010000311">
    <property type="protein sequence ID" value="KAL3117678.1"/>
    <property type="molecule type" value="Genomic_DNA"/>
</dbReference>
<dbReference type="AlphaFoldDB" id="A0ABD2LR19"/>
<proteinExistence type="predicted"/>
<name>A0ABD2LR19_9BILA</name>
<feature type="compositionally biased region" description="Basic residues" evidence="2">
    <location>
        <begin position="224"/>
        <end position="236"/>
    </location>
</feature>
<feature type="compositionally biased region" description="Basic and acidic residues" evidence="2">
    <location>
        <begin position="196"/>
        <end position="223"/>
    </location>
</feature>
<dbReference type="Proteomes" id="UP001620626">
    <property type="component" value="Unassembled WGS sequence"/>
</dbReference>
<reference evidence="3 4" key="1">
    <citation type="submission" date="2024-10" db="EMBL/GenBank/DDBJ databases">
        <authorList>
            <person name="Kim D."/>
        </authorList>
    </citation>
    <scope>NUCLEOTIDE SEQUENCE [LARGE SCALE GENOMIC DNA]</scope>
    <source>
        <strain evidence="3">BH-2024</strain>
    </source>
</reference>
<gene>
    <name evidence="3" type="ORF">niasHT_010236</name>
</gene>
<evidence type="ECO:0000313" key="4">
    <source>
        <dbReference type="Proteomes" id="UP001620626"/>
    </source>
</evidence>
<keyword evidence="4" id="KW-1185">Reference proteome</keyword>
<feature type="compositionally biased region" description="Acidic residues" evidence="2">
    <location>
        <begin position="258"/>
        <end position="267"/>
    </location>
</feature>
<evidence type="ECO:0000256" key="2">
    <source>
        <dbReference type="SAM" id="MobiDB-lite"/>
    </source>
</evidence>
<feature type="compositionally biased region" description="Basic residues" evidence="2">
    <location>
        <begin position="243"/>
        <end position="253"/>
    </location>
</feature>
<comment type="caution">
    <text evidence="3">The sequence shown here is derived from an EMBL/GenBank/DDBJ whole genome shotgun (WGS) entry which is preliminary data.</text>
</comment>
<feature type="coiled-coil region" evidence="1">
    <location>
        <begin position="115"/>
        <end position="149"/>
    </location>
</feature>